<dbReference type="Gene3D" id="3.30.700.10">
    <property type="entry name" value="Glycoprotein, Type 4 Pilin"/>
    <property type="match status" value="1"/>
</dbReference>
<accession>A0A0R0CP87</accession>
<comment type="caution">
    <text evidence="1">The sequence shown here is derived from an EMBL/GenBank/DDBJ whole genome shotgun (WGS) entry which is preliminary data.</text>
</comment>
<dbReference type="Pfam" id="PF07963">
    <property type="entry name" value="N_methyl"/>
    <property type="match status" value="1"/>
</dbReference>
<organism evidence="1 2">
    <name type="scientific">Stenotrophomonas terrae</name>
    <dbReference type="NCBI Taxonomy" id="405446"/>
    <lineage>
        <taxon>Bacteria</taxon>
        <taxon>Pseudomonadati</taxon>
        <taxon>Pseudomonadota</taxon>
        <taxon>Gammaproteobacteria</taxon>
        <taxon>Lysobacterales</taxon>
        <taxon>Lysobacteraceae</taxon>
        <taxon>Stenotrophomonas</taxon>
    </lineage>
</organism>
<dbReference type="AlphaFoldDB" id="A0A0R0CP87"/>
<dbReference type="PATRIC" id="fig|405446.3.peg.3826"/>
<evidence type="ECO:0000313" key="2">
    <source>
        <dbReference type="Proteomes" id="UP000051863"/>
    </source>
</evidence>
<gene>
    <name evidence="1" type="ORF">ABB27_03415</name>
</gene>
<name>A0A0R0CP87_9GAMM</name>
<evidence type="ECO:0008006" key="3">
    <source>
        <dbReference type="Google" id="ProtNLM"/>
    </source>
</evidence>
<dbReference type="NCBIfam" id="TIGR02532">
    <property type="entry name" value="IV_pilin_GFxxxE"/>
    <property type="match status" value="1"/>
</dbReference>
<dbReference type="EMBL" id="LDJJ01000009">
    <property type="protein sequence ID" value="KRG71312.1"/>
    <property type="molecule type" value="Genomic_DNA"/>
</dbReference>
<keyword evidence="2" id="KW-1185">Reference proteome</keyword>
<dbReference type="InterPro" id="IPR012902">
    <property type="entry name" value="N_methyl_site"/>
</dbReference>
<reference evidence="1 2" key="1">
    <citation type="submission" date="2015-05" db="EMBL/GenBank/DDBJ databases">
        <title>Genome sequencing and analysis of members of genus Stenotrophomonas.</title>
        <authorList>
            <person name="Patil P.P."/>
            <person name="Midha S."/>
            <person name="Patil P.B."/>
        </authorList>
    </citation>
    <scope>NUCLEOTIDE SEQUENCE [LARGE SCALE GENOMIC DNA]</scope>
    <source>
        <strain evidence="1 2">DSM 18941</strain>
    </source>
</reference>
<dbReference type="SUPFAM" id="SSF54523">
    <property type="entry name" value="Pili subunits"/>
    <property type="match status" value="1"/>
</dbReference>
<evidence type="ECO:0000313" key="1">
    <source>
        <dbReference type="EMBL" id="KRG71312.1"/>
    </source>
</evidence>
<sequence>MGFSLIELMVTLAVMAVLALASMPFARQWIDSNRQMQARNLLWETVSQTRALALRNPEHVTGSAIAARLQQQGRSLQVLRGAGEDVLWQGELPRGGDYRLAGADDYADADALQASADLLACVAFDNRGQRLPAAASCSSGATHSRIAIGMNSQDPLYVDLL</sequence>
<proteinExistence type="predicted"/>
<protein>
    <recommendedName>
        <fullName evidence="3">N-terminal cleavage protein</fullName>
    </recommendedName>
</protein>
<dbReference type="InterPro" id="IPR045584">
    <property type="entry name" value="Pilin-like"/>
</dbReference>
<dbReference type="Proteomes" id="UP000051863">
    <property type="component" value="Unassembled WGS sequence"/>
</dbReference>